<evidence type="ECO:0000259" key="10">
    <source>
        <dbReference type="Pfam" id="PF04290"/>
    </source>
</evidence>
<dbReference type="Proteomes" id="UP000198781">
    <property type="component" value="Unassembled WGS sequence"/>
</dbReference>
<evidence type="ECO:0000256" key="8">
    <source>
        <dbReference type="ARBA" id="ARBA00038436"/>
    </source>
</evidence>
<evidence type="ECO:0000256" key="6">
    <source>
        <dbReference type="ARBA" id="ARBA00022989"/>
    </source>
</evidence>
<evidence type="ECO:0000313" key="12">
    <source>
        <dbReference type="Proteomes" id="UP000198781"/>
    </source>
</evidence>
<comment type="subcellular location">
    <subcellularLocation>
        <location evidence="1 9">Cell inner membrane</location>
        <topology evidence="1 9">Multi-pass membrane protein</topology>
    </subcellularLocation>
</comment>
<dbReference type="RefSeq" id="WP_092739639.1">
    <property type="nucleotide sequence ID" value="NZ_FMZC01000001.1"/>
</dbReference>
<dbReference type="GO" id="GO:0015740">
    <property type="term" value="P:C4-dicarboxylate transport"/>
    <property type="evidence" value="ECO:0007669"/>
    <property type="project" value="TreeGrafter"/>
</dbReference>
<dbReference type="InterPro" id="IPR055348">
    <property type="entry name" value="DctQ"/>
</dbReference>
<dbReference type="EMBL" id="FMZC01000001">
    <property type="protein sequence ID" value="SDC14314.1"/>
    <property type="molecule type" value="Genomic_DNA"/>
</dbReference>
<feature type="transmembrane region" description="Helical" evidence="9">
    <location>
        <begin position="130"/>
        <end position="153"/>
    </location>
</feature>
<keyword evidence="7 9" id="KW-0472">Membrane</keyword>
<dbReference type="GO" id="GO:0005886">
    <property type="term" value="C:plasma membrane"/>
    <property type="evidence" value="ECO:0007669"/>
    <property type="project" value="UniProtKB-SubCell"/>
</dbReference>
<keyword evidence="5 9" id="KW-0812">Transmembrane</keyword>
<feature type="transmembrane region" description="Helical" evidence="9">
    <location>
        <begin position="12"/>
        <end position="34"/>
    </location>
</feature>
<evidence type="ECO:0000256" key="5">
    <source>
        <dbReference type="ARBA" id="ARBA00022692"/>
    </source>
</evidence>
<evidence type="ECO:0000313" key="11">
    <source>
        <dbReference type="EMBL" id="SDC14314.1"/>
    </source>
</evidence>
<keyword evidence="3" id="KW-1003">Cell membrane</keyword>
<keyword evidence="2 9" id="KW-0813">Transport</keyword>
<feature type="domain" description="Tripartite ATP-independent periplasmic transporters DctQ component" evidence="10">
    <location>
        <begin position="23"/>
        <end position="152"/>
    </location>
</feature>
<evidence type="ECO:0000256" key="7">
    <source>
        <dbReference type="ARBA" id="ARBA00023136"/>
    </source>
</evidence>
<protein>
    <recommendedName>
        <fullName evidence="9">TRAP transporter small permease protein</fullName>
    </recommendedName>
</protein>
<comment type="function">
    <text evidence="9">Part of the tripartite ATP-independent periplasmic (TRAP) transport system.</text>
</comment>
<dbReference type="Pfam" id="PF04290">
    <property type="entry name" value="DctQ"/>
    <property type="match status" value="1"/>
</dbReference>
<keyword evidence="4 9" id="KW-0997">Cell inner membrane</keyword>
<keyword evidence="6 9" id="KW-1133">Transmembrane helix</keyword>
<keyword evidence="12" id="KW-1185">Reference proteome</keyword>
<evidence type="ECO:0000256" key="1">
    <source>
        <dbReference type="ARBA" id="ARBA00004429"/>
    </source>
</evidence>
<dbReference type="PANTHER" id="PTHR35011:SF10">
    <property type="entry name" value="TRAP TRANSPORTER SMALL PERMEASE PROTEIN"/>
    <property type="match status" value="1"/>
</dbReference>
<comment type="subunit">
    <text evidence="9">The complex comprises the extracytoplasmic solute receptor protein and the two transmembrane proteins.</text>
</comment>
<proteinExistence type="inferred from homology"/>
<organism evidence="11 12">
    <name type="scientific">Paracidovorax valerianellae</name>
    <dbReference type="NCBI Taxonomy" id="187868"/>
    <lineage>
        <taxon>Bacteria</taxon>
        <taxon>Pseudomonadati</taxon>
        <taxon>Pseudomonadota</taxon>
        <taxon>Betaproteobacteria</taxon>
        <taxon>Burkholderiales</taxon>
        <taxon>Comamonadaceae</taxon>
        <taxon>Paracidovorax</taxon>
    </lineage>
</organism>
<evidence type="ECO:0000256" key="2">
    <source>
        <dbReference type="ARBA" id="ARBA00022448"/>
    </source>
</evidence>
<evidence type="ECO:0000256" key="4">
    <source>
        <dbReference type="ARBA" id="ARBA00022519"/>
    </source>
</evidence>
<dbReference type="OrthoDB" id="26202at2"/>
<dbReference type="GO" id="GO:0022857">
    <property type="term" value="F:transmembrane transporter activity"/>
    <property type="evidence" value="ECO:0007669"/>
    <property type="project" value="UniProtKB-UniRule"/>
</dbReference>
<dbReference type="PANTHER" id="PTHR35011">
    <property type="entry name" value="2,3-DIKETO-L-GULONATE TRAP TRANSPORTER SMALL PERMEASE PROTEIN YIAM"/>
    <property type="match status" value="1"/>
</dbReference>
<comment type="similarity">
    <text evidence="8 9">Belongs to the TRAP transporter small permease family.</text>
</comment>
<dbReference type="InterPro" id="IPR007387">
    <property type="entry name" value="TRAP_DctQ"/>
</dbReference>
<dbReference type="AlphaFoldDB" id="A0A1G6J615"/>
<name>A0A1G6J615_9BURK</name>
<evidence type="ECO:0000256" key="9">
    <source>
        <dbReference type="RuleBase" id="RU369079"/>
    </source>
</evidence>
<reference evidence="11 12" key="1">
    <citation type="submission" date="2016-10" db="EMBL/GenBank/DDBJ databases">
        <authorList>
            <person name="de Groot N.N."/>
        </authorList>
    </citation>
    <scope>NUCLEOTIDE SEQUENCE [LARGE SCALE GENOMIC DNA]</scope>
    <source>
        <strain evidence="11 12">DSM 16619</strain>
    </source>
</reference>
<gene>
    <name evidence="11" type="ORF">SAMN05192589_101329</name>
</gene>
<evidence type="ECO:0000256" key="3">
    <source>
        <dbReference type="ARBA" id="ARBA00022475"/>
    </source>
</evidence>
<feature type="transmembrane region" description="Helical" evidence="9">
    <location>
        <begin position="46"/>
        <end position="65"/>
    </location>
</feature>
<feature type="transmembrane region" description="Helical" evidence="9">
    <location>
        <begin position="86"/>
        <end position="110"/>
    </location>
</feature>
<accession>A0A1G6J615</accession>
<sequence length="177" mass="19532">MRRFLDRLYLGAGALGATFVALICALMIAQSVLREVGVRTGALNDVVAWFCAAAAFFAMAHAFKHGDFVRVTLLLEKLSPARRRQFEIVSLAIGSVAVAYLAWSACLFTYESWEFNDVAQGLLPLPMWIPQMSFALGSVLLFVAVVDEFIIVLRGGVPTFVRQVEERHARGDFSSDI</sequence>
<dbReference type="STRING" id="187868.SAMN05192589_101329"/>